<evidence type="ECO:0000313" key="3">
    <source>
        <dbReference type="EMBL" id="CUF63471.1"/>
    </source>
</evidence>
<accession>A0A0S4ISA7</accession>
<feature type="compositionally biased region" description="Low complexity" evidence="1">
    <location>
        <begin position="23"/>
        <end position="40"/>
    </location>
</feature>
<dbReference type="Proteomes" id="UP000051952">
    <property type="component" value="Unassembled WGS sequence"/>
</dbReference>
<feature type="transmembrane region" description="Helical" evidence="2">
    <location>
        <begin position="447"/>
        <end position="470"/>
    </location>
</feature>
<proteinExistence type="predicted"/>
<evidence type="ECO:0000313" key="4">
    <source>
        <dbReference type="Proteomes" id="UP000051952"/>
    </source>
</evidence>
<feature type="transmembrane region" description="Helical" evidence="2">
    <location>
        <begin position="80"/>
        <end position="102"/>
    </location>
</feature>
<feature type="compositionally biased region" description="Polar residues" evidence="1">
    <location>
        <begin position="579"/>
        <end position="602"/>
    </location>
</feature>
<gene>
    <name evidence="3" type="ORF">BSAL_64265</name>
</gene>
<reference evidence="4" key="1">
    <citation type="submission" date="2015-09" db="EMBL/GenBank/DDBJ databases">
        <authorList>
            <consortium name="Pathogen Informatics"/>
        </authorList>
    </citation>
    <scope>NUCLEOTIDE SEQUENCE [LARGE SCALE GENOMIC DNA]</scope>
    <source>
        <strain evidence="4">Lake Konstanz</strain>
    </source>
</reference>
<keyword evidence="2" id="KW-1133">Transmembrane helix</keyword>
<feature type="region of interest" description="Disordered" evidence="1">
    <location>
        <begin position="1"/>
        <end position="56"/>
    </location>
</feature>
<dbReference type="VEuPathDB" id="TriTrypDB:BSAL_64265"/>
<dbReference type="AlphaFoldDB" id="A0A0S4ISA7"/>
<dbReference type="EMBL" id="CYKH01000373">
    <property type="protein sequence ID" value="CUF63471.1"/>
    <property type="molecule type" value="Genomic_DNA"/>
</dbReference>
<evidence type="ECO:0000256" key="1">
    <source>
        <dbReference type="SAM" id="MobiDB-lite"/>
    </source>
</evidence>
<feature type="region of interest" description="Disordered" evidence="1">
    <location>
        <begin position="567"/>
        <end position="606"/>
    </location>
</feature>
<evidence type="ECO:0000256" key="2">
    <source>
        <dbReference type="SAM" id="Phobius"/>
    </source>
</evidence>
<feature type="transmembrane region" description="Helical" evidence="2">
    <location>
        <begin position="423"/>
        <end position="440"/>
    </location>
</feature>
<keyword evidence="4" id="KW-1185">Reference proteome</keyword>
<name>A0A0S4ISA7_BODSA</name>
<keyword evidence="2" id="KW-0472">Membrane</keyword>
<keyword evidence="2 3" id="KW-0812">Transmembrane</keyword>
<sequence length="1076" mass="117425">MADGTARLMRSTHPCEDGVLPNSASDSDTSSSQSSSAGSSFRRQQHGRKAAFSSTPVAEGRVSSAVVVTSSQRHTTTVPLWLGCAVLCTILVGIVGFSPFLAGQTNNNYIIDAARTTYNMVFVINGQIVYDKYLNEAYTVILGYYRAMTFQTKTMTAANFSDPMWDRDWQLFFTGVAALHPERYYYYMDLATGSFTGQYVRGADKLRIIGNVNDVNFTGYLPNKDPPFGYTMTDNVTLEFPPIFLFNNFFATGEAYHIYQTFMASDGQLVYGIATYIYSSLTIPADTIPVGAFYELIPISKMVDLSLSSATSATADTQSIILDYLGGLAAATVPQLADIYLPVGTPGAVCVTVEYNLRNISRCRHSVATMKPLWPLMFAAYDAVTKHPEGVVEGPISLTTYSSFTFEGNEYLVSAQFPLQTNGGWWTGAVTPIYPVYGAYISSRQRILIIISAVVAGLAVVVLLLTYILMVPLGALVEEMIAALKLQTQGDRYVKAAALATDVTAAGGMPSATALVCGSRHFQVSELGEVEVAIAQLHRLLADVAKMLPPPVISRIRATLAERSGGAAVDAGDVKTGSDVVSSEDQSDGDLSTASSCGSSINHTRRPMQLSRATAADNVAQMMQWVDSKYEINDAPATMPTLENSVDDRINVTAEYADEALPIEVVALESRAQRQLRMSHNNSAVALAQMEVASTAMGSILMNPTVSLRAARRRGYFMAVSLAELKCDPSQFASIIAPLTSAVWRHGGEVELIERCLLLATFGCYEAMDDAADRAVLCATEITDGHAAPRDDPHPASLRDSAIRLRCSVAIDCGWFESSPFLCVLPSGLAMRRQVVSSVARDVAVKLAPLAAVLNERLFLTADVLRFVDPETLRGRVPVVADHLKFDARTWSRMSRRGSVFVFVIPMVASGDGSNRALPAAQPFLAAELRKNDARSIAEGFQLMVNARYSEAEFHFKRSMEQSASKQRNRTLLRLLAVSSAIATAQRAVPGVLMAPYYRGECPLFETTIEEQVAYRHRQNEWRPLPNKFEPSDVGAEVLDQTTETTHRGFAGVSHRKKLKVARRQQQQLQRSSLKW</sequence>
<protein>
    <submittedName>
        <fullName evidence="3">Transmembrane protein, putative</fullName>
    </submittedName>
</protein>
<organism evidence="3 4">
    <name type="scientific">Bodo saltans</name>
    <name type="common">Flagellated protozoan</name>
    <dbReference type="NCBI Taxonomy" id="75058"/>
    <lineage>
        <taxon>Eukaryota</taxon>
        <taxon>Discoba</taxon>
        <taxon>Euglenozoa</taxon>
        <taxon>Kinetoplastea</taxon>
        <taxon>Metakinetoplastina</taxon>
        <taxon>Eubodonida</taxon>
        <taxon>Bodonidae</taxon>
        <taxon>Bodo</taxon>
    </lineage>
</organism>